<reference evidence="4" key="3">
    <citation type="submission" date="2025-04" db="UniProtKB">
        <authorList>
            <consortium name="RefSeq"/>
        </authorList>
    </citation>
    <scope>IDENTIFICATION</scope>
    <source>
        <strain evidence="4">CBS 304.34</strain>
    </source>
</reference>
<dbReference type="GeneID" id="54467179"/>
<sequence>MSGSDKQGAPIGFYQYAGDNLPAKPPSINWRAIQSKMSSSVGVFNAEDIHKETDSKAYAMEEAVEEEAAVVVEVEEEAEAEEAEEEEAESPLEVWHSSM</sequence>
<reference evidence="4" key="2">
    <citation type="submission" date="2020-04" db="EMBL/GenBank/DDBJ databases">
        <authorList>
            <consortium name="NCBI Genome Project"/>
        </authorList>
    </citation>
    <scope>NUCLEOTIDE SEQUENCE</scope>
    <source>
        <strain evidence="4">CBS 304.34</strain>
    </source>
</reference>
<evidence type="ECO:0000313" key="2">
    <source>
        <dbReference type="EMBL" id="KAF2802057.1"/>
    </source>
</evidence>
<reference evidence="2 4" key="1">
    <citation type="journal article" date="2020" name="Stud. Mycol.">
        <title>101 Dothideomycetes genomes: a test case for predicting lifestyles and emergence of pathogens.</title>
        <authorList>
            <person name="Haridas S."/>
            <person name="Albert R."/>
            <person name="Binder M."/>
            <person name="Bloem J."/>
            <person name="Labutti K."/>
            <person name="Salamov A."/>
            <person name="Andreopoulos B."/>
            <person name="Baker S."/>
            <person name="Barry K."/>
            <person name="Bills G."/>
            <person name="Bluhm B."/>
            <person name="Cannon C."/>
            <person name="Castanera R."/>
            <person name="Culley D."/>
            <person name="Daum C."/>
            <person name="Ezra D."/>
            <person name="Gonzalez J."/>
            <person name="Henrissat B."/>
            <person name="Kuo A."/>
            <person name="Liang C."/>
            <person name="Lipzen A."/>
            <person name="Lutzoni F."/>
            <person name="Magnuson J."/>
            <person name="Mondo S."/>
            <person name="Nolan M."/>
            <person name="Ohm R."/>
            <person name="Pangilinan J."/>
            <person name="Park H.-J."/>
            <person name="Ramirez L."/>
            <person name="Alfaro M."/>
            <person name="Sun H."/>
            <person name="Tritt A."/>
            <person name="Yoshinaga Y."/>
            <person name="Zwiers L.-H."/>
            <person name="Turgeon B."/>
            <person name="Goodwin S."/>
            <person name="Spatafora J."/>
            <person name="Crous P."/>
            <person name="Grigoriev I."/>
        </authorList>
    </citation>
    <scope>NUCLEOTIDE SEQUENCE</scope>
    <source>
        <strain evidence="2 4">CBS 304.34</strain>
    </source>
</reference>
<dbReference type="AlphaFoldDB" id="A0A6A6Y2P3"/>
<feature type="region of interest" description="Disordered" evidence="1">
    <location>
        <begin position="76"/>
        <end position="99"/>
    </location>
</feature>
<keyword evidence="3" id="KW-1185">Reference proteome</keyword>
<dbReference type="Proteomes" id="UP000504636">
    <property type="component" value="Unplaced"/>
</dbReference>
<proteinExistence type="predicted"/>
<name>A0A6A6Y2P3_9PEZI</name>
<dbReference type="EMBL" id="MU003725">
    <property type="protein sequence ID" value="KAF2802057.1"/>
    <property type="molecule type" value="Genomic_DNA"/>
</dbReference>
<evidence type="ECO:0000313" key="3">
    <source>
        <dbReference type="Proteomes" id="UP000504636"/>
    </source>
</evidence>
<organism evidence="2">
    <name type="scientific">Mytilinidion resinicola</name>
    <dbReference type="NCBI Taxonomy" id="574789"/>
    <lineage>
        <taxon>Eukaryota</taxon>
        <taxon>Fungi</taxon>
        <taxon>Dikarya</taxon>
        <taxon>Ascomycota</taxon>
        <taxon>Pezizomycotina</taxon>
        <taxon>Dothideomycetes</taxon>
        <taxon>Pleosporomycetidae</taxon>
        <taxon>Mytilinidiales</taxon>
        <taxon>Mytilinidiaceae</taxon>
        <taxon>Mytilinidion</taxon>
    </lineage>
</organism>
<evidence type="ECO:0000256" key="1">
    <source>
        <dbReference type="SAM" id="MobiDB-lite"/>
    </source>
</evidence>
<protein>
    <submittedName>
        <fullName evidence="2 4">Uncharacterized protein</fullName>
    </submittedName>
</protein>
<feature type="compositionally biased region" description="Acidic residues" evidence="1">
    <location>
        <begin position="76"/>
        <end position="90"/>
    </location>
</feature>
<accession>A0A6A6Y2P3</accession>
<gene>
    <name evidence="2 4" type="ORF">BDZ99DRAFT_527729</name>
</gene>
<dbReference type="RefSeq" id="XP_033569021.1">
    <property type="nucleotide sequence ID" value="XM_033726286.1"/>
</dbReference>
<evidence type="ECO:0000313" key="4">
    <source>
        <dbReference type="RefSeq" id="XP_033569021.1"/>
    </source>
</evidence>